<feature type="region of interest" description="Disordered" evidence="2">
    <location>
        <begin position="272"/>
        <end position="312"/>
    </location>
</feature>
<comment type="caution">
    <text evidence="3">The sequence shown here is derived from an EMBL/GenBank/DDBJ whole genome shotgun (WGS) entry which is preliminary data.</text>
</comment>
<accession>A0A4U7B3I1</accession>
<dbReference type="CDD" id="cd00067">
    <property type="entry name" value="GAL4"/>
    <property type="match status" value="1"/>
</dbReference>
<feature type="compositionally biased region" description="Low complexity" evidence="2">
    <location>
        <begin position="389"/>
        <end position="401"/>
    </location>
</feature>
<gene>
    <name evidence="3" type="ORF">C1H76_4383</name>
</gene>
<dbReference type="GO" id="GO:0008270">
    <property type="term" value="F:zinc ion binding"/>
    <property type="evidence" value="ECO:0007669"/>
    <property type="project" value="InterPro"/>
</dbReference>
<dbReference type="GO" id="GO:0000981">
    <property type="term" value="F:DNA-binding transcription factor activity, RNA polymerase II-specific"/>
    <property type="evidence" value="ECO:0007669"/>
    <property type="project" value="InterPro"/>
</dbReference>
<evidence type="ECO:0000256" key="2">
    <source>
        <dbReference type="SAM" id="MobiDB-lite"/>
    </source>
</evidence>
<dbReference type="EMBL" id="PTQR01000054">
    <property type="protein sequence ID" value="TKX23316.1"/>
    <property type="molecule type" value="Genomic_DNA"/>
</dbReference>
<evidence type="ECO:0000313" key="3">
    <source>
        <dbReference type="EMBL" id="TKX23316.1"/>
    </source>
</evidence>
<dbReference type="InterPro" id="IPR052973">
    <property type="entry name" value="Fungal_sec-metab_reg_TF"/>
</dbReference>
<proteinExistence type="predicted"/>
<reference evidence="3 4" key="1">
    <citation type="submission" date="2018-02" db="EMBL/GenBank/DDBJ databases">
        <title>Draft genome sequences of Elsinoe sp., causing black scab on jojoba.</title>
        <authorList>
            <person name="Stodart B."/>
            <person name="Jeffress S."/>
            <person name="Ash G."/>
            <person name="Arun Chinnappa K."/>
        </authorList>
    </citation>
    <scope>NUCLEOTIDE SEQUENCE [LARGE SCALE GENOMIC DNA]</scope>
    <source>
        <strain evidence="3 4">Hillstone_2</strain>
    </source>
</reference>
<sequence length="835" mass="92976">MDNLDFSAQDGLFMNSDYTMDNRVHGLSSMPSYLQPGWPMTSDVLDEEEEMHRGVDNAAQQTSSQAYSAIPRRHNTPTTSPVTLTQATTVGLGLAQNMSGPSSLLQPAWQFQYQPHAQQHYSHDSFSDSSYDDCSFAGPFNSSPVDGASLTTRAMHLPMHVTTAANPMGQYLTMAGPMESMGALAYPLSDYHSDLMSFPMTTMAGMLNAQTQAVSHMQNPVAAGSSPSSSTFEVCSLSSSDNGWTAINFAQHNFGNNQNATTHAVFNPGETLHIRTDSNSSSDGSHSDHLSGSYEDMPFPMHSPISEQNNFDSIRGYGVPRLMTEHHHHGYCENDCSAVQSPDASSPAVSPSSANARPVANVRSRPLSSSSSSTSPTGTSPPMRRRRSPTGQSAIAKTTKSAIKKAESSVVRKSAIGGSEKRVGRRRGPLRPDQRQQAHEIRKLRACLRCKFLKKTCDKGDPCAGCRPSHARLWQVPCTRIDIKDIGFFINDWEYDYKRHVTLGFSVNNVKGFSQNERTLYITHGFGYFLPIAAREVYVVDEDCFEVDWIETANMTQYEASTSKLSTGIAGVSAAKLSEYIDMHLDDGFDKFVDQYFEGTPFLTQILHTAYKYYTRTQTPVIRKALKLILAYTLTLHITMVVGMSEEEQAMGRIDDDSSRFSGKTIAPVMINFEVKCALAKMWRELQKDVLEELSSLYSSVYQGDKLRHWPTIFMVASILLAVWELMQFDCHYREPDEKKVEKFCNDMESTPVGVIVGLFQAISQKLPSFMEWDSSKHSAALNNDEPICDAMTEVRSHVEKHEAYLRGRSEHKFTRDDFDSLSNKFLSRLVIRAS</sequence>
<dbReference type="Proteomes" id="UP000308133">
    <property type="component" value="Unassembled WGS sequence"/>
</dbReference>
<evidence type="ECO:0000256" key="1">
    <source>
        <dbReference type="ARBA" id="ARBA00023242"/>
    </source>
</evidence>
<keyword evidence="1" id="KW-0539">Nucleus</keyword>
<feature type="compositionally biased region" description="Low complexity" evidence="2">
    <location>
        <begin position="338"/>
        <end position="382"/>
    </location>
</feature>
<dbReference type="PANTHER" id="PTHR35392">
    <property type="entry name" value="ZN(II)2CYS6 TRANSCRIPTION FACTOR (EUROFUNG)-RELATED-RELATED"/>
    <property type="match status" value="1"/>
</dbReference>
<organism evidence="3 4">
    <name type="scientific">Elsinoe australis</name>
    <dbReference type="NCBI Taxonomy" id="40998"/>
    <lineage>
        <taxon>Eukaryota</taxon>
        <taxon>Fungi</taxon>
        <taxon>Dikarya</taxon>
        <taxon>Ascomycota</taxon>
        <taxon>Pezizomycotina</taxon>
        <taxon>Dothideomycetes</taxon>
        <taxon>Dothideomycetidae</taxon>
        <taxon>Myriangiales</taxon>
        <taxon>Elsinoaceae</taxon>
        <taxon>Elsinoe</taxon>
    </lineage>
</organism>
<dbReference type="PANTHER" id="PTHR35392:SF1">
    <property type="entry name" value="ZN(II)2CYS6 TRANSCRIPTION FACTOR (EUROFUNG)"/>
    <property type="match status" value="1"/>
</dbReference>
<name>A0A4U7B3I1_9PEZI</name>
<protein>
    <submittedName>
        <fullName evidence="3">Transcription factor-like protein 14</fullName>
    </submittedName>
</protein>
<evidence type="ECO:0000313" key="4">
    <source>
        <dbReference type="Proteomes" id="UP000308133"/>
    </source>
</evidence>
<dbReference type="AlphaFoldDB" id="A0A4U7B3I1"/>
<feature type="region of interest" description="Disordered" evidence="2">
    <location>
        <begin position="338"/>
        <end position="437"/>
    </location>
</feature>
<dbReference type="InterPro" id="IPR001138">
    <property type="entry name" value="Zn2Cys6_DnaBD"/>
</dbReference>